<dbReference type="OrthoDB" id="5834533at2759"/>
<dbReference type="AlphaFoldDB" id="A0A3P7LBH6"/>
<protein>
    <submittedName>
        <fullName evidence="1">Uncharacterized protein</fullName>
    </submittedName>
</protein>
<dbReference type="EMBL" id="UYYB01107349">
    <property type="protein sequence ID" value="VDM80095.1"/>
    <property type="molecule type" value="Genomic_DNA"/>
</dbReference>
<accession>A0A3P7LBH6</accession>
<name>A0A3P7LBH6_STRVU</name>
<evidence type="ECO:0000313" key="1">
    <source>
        <dbReference type="EMBL" id="VDM80095.1"/>
    </source>
</evidence>
<evidence type="ECO:0000313" key="2">
    <source>
        <dbReference type="Proteomes" id="UP000270094"/>
    </source>
</evidence>
<gene>
    <name evidence="1" type="ORF">SVUK_LOCUS15093</name>
</gene>
<keyword evidence="2" id="KW-1185">Reference proteome</keyword>
<dbReference type="Proteomes" id="UP000270094">
    <property type="component" value="Unassembled WGS sequence"/>
</dbReference>
<sequence length="312" mass="35035">MKKGCTDIPLLLLDDGTEVDVVGVCEIRNTVASRNYIKLCNDANFCNNYCNAEVTIEPLQPTIEPPQRQPTVTCYECDSYGGECFTERQQRQSTGTIYVRKSCTNVPFVEYPDNRASTALNTCESRIIDDIQYQVRVCNAGNYCNVACPMQDEQLVNCYQCEATNQADCTTGSCQGRYCLFSEFYRKQLVNCYQCEATNQADCTTGSCQGRYCLFTRTQTSLGIQIKKSCSNTNELLYPDNGRYASFGICEYRQINFVNYDYKLCNTSSYCNTACPAGPFSTTTFAPLTSTSSWDSRIASILIPIILYLLAR</sequence>
<reference evidence="1 2" key="1">
    <citation type="submission" date="2018-11" db="EMBL/GenBank/DDBJ databases">
        <authorList>
            <consortium name="Pathogen Informatics"/>
        </authorList>
    </citation>
    <scope>NUCLEOTIDE SEQUENCE [LARGE SCALE GENOMIC DNA]</scope>
</reference>
<proteinExistence type="predicted"/>
<organism evidence="1 2">
    <name type="scientific">Strongylus vulgaris</name>
    <name type="common">Blood worm</name>
    <dbReference type="NCBI Taxonomy" id="40348"/>
    <lineage>
        <taxon>Eukaryota</taxon>
        <taxon>Metazoa</taxon>
        <taxon>Ecdysozoa</taxon>
        <taxon>Nematoda</taxon>
        <taxon>Chromadorea</taxon>
        <taxon>Rhabditida</taxon>
        <taxon>Rhabditina</taxon>
        <taxon>Rhabditomorpha</taxon>
        <taxon>Strongyloidea</taxon>
        <taxon>Strongylidae</taxon>
        <taxon>Strongylus</taxon>
    </lineage>
</organism>